<reference evidence="1 2" key="1">
    <citation type="journal article" date="2016" name="DNA Res.">
        <title>Genome sequence of Aspergillus luchuensis NBRC 4314.</title>
        <authorList>
            <person name="Yamada O."/>
            <person name="Machida M."/>
            <person name="Hosoyama A."/>
            <person name="Goto M."/>
            <person name="Takahashi T."/>
            <person name="Futagami T."/>
            <person name="Yamagata Y."/>
            <person name="Takeuchi M."/>
            <person name="Kobayashi T."/>
            <person name="Koike H."/>
            <person name="Abe K."/>
            <person name="Asai K."/>
            <person name="Arita M."/>
            <person name="Fujita N."/>
            <person name="Fukuda K."/>
            <person name="Higa K."/>
            <person name="Horikawa H."/>
            <person name="Ishikawa T."/>
            <person name="Jinno K."/>
            <person name="Kato Y."/>
            <person name="Kirimura K."/>
            <person name="Mizutani O."/>
            <person name="Nakasone K."/>
            <person name="Sano M."/>
            <person name="Shiraishi Y."/>
            <person name="Tsukahara M."/>
            <person name="Gomi K."/>
        </authorList>
    </citation>
    <scope>NUCLEOTIDE SEQUENCE [LARGE SCALE GENOMIC DNA]</scope>
    <source>
        <strain evidence="1 2">RIB 2604</strain>
    </source>
</reference>
<dbReference type="AlphaFoldDB" id="A0A146EXF3"/>
<evidence type="ECO:0000313" key="1">
    <source>
        <dbReference type="EMBL" id="GAT18718.1"/>
    </source>
</evidence>
<protein>
    <submittedName>
        <fullName evidence="1">Multidrug resistance protein</fullName>
    </submittedName>
</protein>
<accession>A0A146EXF3</accession>
<organism evidence="1 2">
    <name type="scientific">Aspergillus kawachii</name>
    <name type="common">White koji mold</name>
    <name type="synonym">Aspergillus awamori var. kawachi</name>
    <dbReference type="NCBI Taxonomy" id="1069201"/>
    <lineage>
        <taxon>Eukaryota</taxon>
        <taxon>Fungi</taxon>
        <taxon>Dikarya</taxon>
        <taxon>Ascomycota</taxon>
        <taxon>Pezizomycotina</taxon>
        <taxon>Eurotiomycetes</taxon>
        <taxon>Eurotiomycetidae</taxon>
        <taxon>Eurotiales</taxon>
        <taxon>Aspergillaceae</taxon>
        <taxon>Aspergillus</taxon>
        <taxon>Aspergillus subgen. Circumdati</taxon>
    </lineage>
</organism>
<sequence length="137" mass="14795">MKPSKELIILHLEGSMRSVRRAQANGNAGFAGFARRGQREIGKGLQMPLLALKSGPVACKTGLPRVGSESARVSAMTHETNLVGFKPSFTGERELVSSEGNGRARMAVAHNAIPQCHSRAWPLRQSGEGETTRWAMN</sequence>
<dbReference type="Proteomes" id="UP000075230">
    <property type="component" value="Unassembled WGS sequence"/>
</dbReference>
<comment type="caution">
    <text evidence="1">The sequence shown here is derived from an EMBL/GenBank/DDBJ whole genome shotgun (WGS) entry which is preliminary data.</text>
</comment>
<proteinExistence type="predicted"/>
<gene>
    <name evidence="1" type="ORF">RIB2604_00102130</name>
</gene>
<dbReference type="EMBL" id="BCWF01000001">
    <property type="protein sequence ID" value="GAT18718.1"/>
    <property type="molecule type" value="Genomic_DNA"/>
</dbReference>
<reference evidence="2" key="2">
    <citation type="submission" date="2016-02" db="EMBL/GenBank/DDBJ databases">
        <title>Genome sequencing of Aspergillus luchuensis NBRC 4314.</title>
        <authorList>
            <person name="Yamada O."/>
        </authorList>
    </citation>
    <scope>NUCLEOTIDE SEQUENCE [LARGE SCALE GENOMIC DNA]</scope>
    <source>
        <strain evidence="2">RIB 2604</strain>
    </source>
</reference>
<evidence type="ECO:0000313" key="2">
    <source>
        <dbReference type="Proteomes" id="UP000075230"/>
    </source>
</evidence>
<name>A0A146EXF3_ASPKA</name>